<evidence type="ECO:0000313" key="1">
    <source>
        <dbReference type="EMBL" id="CAG8790675.1"/>
    </source>
</evidence>
<dbReference type="EMBL" id="CAJVQC010051687">
    <property type="protein sequence ID" value="CAG8790675.1"/>
    <property type="molecule type" value="Genomic_DNA"/>
</dbReference>
<evidence type="ECO:0000313" key="2">
    <source>
        <dbReference type="Proteomes" id="UP000789920"/>
    </source>
</evidence>
<gene>
    <name evidence="1" type="ORF">RPERSI_LOCUS19094</name>
</gene>
<feature type="non-terminal residue" evidence="1">
    <location>
        <position position="1"/>
    </location>
</feature>
<comment type="caution">
    <text evidence="1">The sequence shown here is derived from an EMBL/GenBank/DDBJ whole genome shotgun (WGS) entry which is preliminary data.</text>
</comment>
<keyword evidence="2" id="KW-1185">Reference proteome</keyword>
<reference evidence="1" key="1">
    <citation type="submission" date="2021-06" db="EMBL/GenBank/DDBJ databases">
        <authorList>
            <person name="Kallberg Y."/>
            <person name="Tangrot J."/>
            <person name="Rosling A."/>
        </authorList>
    </citation>
    <scope>NUCLEOTIDE SEQUENCE</scope>
    <source>
        <strain evidence="1">MA461A</strain>
    </source>
</reference>
<protein>
    <submittedName>
        <fullName evidence="1">18372_t:CDS:1</fullName>
    </submittedName>
</protein>
<dbReference type="Proteomes" id="UP000789920">
    <property type="component" value="Unassembled WGS sequence"/>
</dbReference>
<accession>A0ACA9RF09</accession>
<proteinExistence type="predicted"/>
<name>A0ACA9RF09_9GLOM</name>
<feature type="non-terminal residue" evidence="1">
    <location>
        <position position="50"/>
    </location>
</feature>
<organism evidence="1 2">
    <name type="scientific">Racocetra persica</name>
    <dbReference type="NCBI Taxonomy" id="160502"/>
    <lineage>
        <taxon>Eukaryota</taxon>
        <taxon>Fungi</taxon>
        <taxon>Fungi incertae sedis</taxon>
        <taxon>Mucoromycota</taxon>
        <taxon>Glomeromycotina</taxon>
        <taxon>Glomeromycetes</taxon>
        <taxon>Diversisporales</taxon>
        <taxon>Gigasporaceae</taxon>
        <taxon>Racocetra</taxon>
    </lineage>
</organism>
<sequence>LVEELAYLEEETNLNVNTELTQPQHDKASQFLMNNINIFAKNVIEEGQSK</sequence>